<dbReference type="InterPro" id="IPR001129">
    <property type="entry name" value="Membr-assoc_MAPEG"/>
</dbReference>
<feature type="transmembrane region" description="Helical" evidence="5">
    <location>
        <begin position="6"/>
        <end position="25"/>
    </location>
</feature>
<evidence type="ECO:0000256" key="1">
    <source>
        <dbReference type="ARBA" id="ARBA00004370"/>
    </source>
</evidence>
<evidence type="ECO:0000313" key="7">
    <source>
        <dbReference type="Proteomes" id="UP000474778"/>
    </source>
</evidence>
<accession>A0A6L7I2B3</accession>
<dbReference type="EMBL" id="WRPA01000023">
    <property type="protein sequence ID" value="MXR70697.1"/>
    <property type="molecule type" value="Genomic_DNA"/>
</dbReference>
<comment type="caution">
    <text evidence="6">The sequence shown here is derived from an EMBL/GenBank/DDBJ whole genome shotgun (WGS) entry which is preliminary data.</text>
</comment>
<dbReference type="AlphaFoldDB" id="A0A6L7I2B3"/>
<dbReference type="GO" id="GO:0016020">
    <property type="term" value="C:membrane"/>
    <property type="evidence" value="ECO:0007669"/>
    <property type="project" value="UniProtKB-SubCell"/>
</dbReference>
<dbReference type="SUPFAM" id="SSF161084">
    <property type="entry name" value="MAPEG domain-like"/>
    <property type="match status" value="1"/>
</dbReference>
<evidence type="ECO:0000256" key="2">
    <source>
        <dbReference type="ARBA" id="ARBA00022692"/>
    </source>
</evidence>
<keyword evidence="4 5" id="KW-0472">Membrane</keyword>
<evidence type="ECO:0000256" key="4">
    <source>
        <dbReference type="ARBA" id="ARBA00023136"/>
    </source>
</evidence>
<keyword evidence="2 5" id="KW-0812">Transmembrane</keyword>
<keyword evidence="7" id="KW-1185">Reference proteome</keyword>
<evidence type="ECO:0000313" key="6">
    <source>
        <dbReference type="EMBL" id="MXR70697.1"/>
    </source>
</evidence>
<dbReference type="Pfam" id="PF01124">
    <property type="entry name" value="MAPEG"/>
    <property type="match status" value="1"/>
</dbReference>
<dbReference type="InterPro" id="IPR023352">
    <property type="entry name" value="MAPEG-like_dom_sf"/>
</dbReference>
<evidence type="ECO:0000256" key="5">
    <source>
        <dbReference type="SAM" id="Phobius"/>
    </source>
</evidence>
<proteinExistence type="predicted"/>
<name>A0A6L7I2B3_9GAMM</name>
<dbReference type="RefSeq" id="WP_160798705.1">
    <property type="nucleotide sequence ID" value="NZ_JAKEVG010000025.1"/>
</dbReference>
<dbReference type="PANTHER" id="PTHR35814">
    <property type="match status" value="1"/>
</dbReference>
<keyword evidence="3 5" id="KW-1133">Transmembrane helix</keyword>
<reference evidence="6 7" key="1">
    <citation type="submission" date="2019-12" db="EMBL/GenBank/DDBJ databases">
        <title>Shewanella insulae sp. nov., isolated from a tidal flat.</title>
        <authorList>
            <person name="Yoon J.-H."/>
        </authorList>
    </citation>
    <scope>NUCLEOTIDE SEQUENCE [LARGE SCALE GENOMIC DNA]</scope>
    <source>
        <strain evidence="6 7">JBTF-M18</strain>
    </source>
</reference>
<gene>
    <name evidence="6" type="ORF">GNT65_18745</name>
</gene>
<dbReference type="Gene3D" id="1.20.120.550">
    <property type="entry name" value="Membrane associated eicosanoid/glutathione metabolism-like domain"/>
    <property type="match status" value="1"/>
</dbReference>
<sequence length="131" mass="14305">MSVSVSGFYIALTAIMAVFFTYRVVRLRRGLKIGLGSGGSEDLRLANRVHANLIENAPIALLLLLVTELNGLAPVYLHAAGTLWLVARILHAIGLTQGRGGYHFGRFWGVLLSWLVILALAVVNLFYFILA</sequence>
<dbReference type="Proteomes" id="UP000474778">
    <property type="component" value="Unassembled WGS sequence"/>
</dbReference>
<protein>
    <submittedName>
        <fullName evidence="6">MAPEG family protein</fullName>
    </submittedName>
</protein>
<feature type="transmembrane region" description="Helical" evidence="5">
    <location>
        <begin position="107"/>
        <end position="130"/>
    </location>
</feature>
<organism evidence="6 7">
    <name type="scientific">Shewanella insulae</name>
    <dbReference type="NCBI Taxonomy" id="2681496"/>
    <lineage>
        <taxon>Bacteria</taxon>
        <taxon>Pseudomonadati</taxon>
        <taxon>Pseudomonadota</taxon>
        <taxon>Gammaproteobacteria</taxon>
        <taxon>Alteromonadales</taxon>
        <taxon>Shewanellaceae</taxon>
        <taxon>Shewanella</taxon>
    </lineage>
</organism>
<dbReference type="PANTHER" id="PTHR35814:SF1">
    <property type="entry name" value="GLUTATHIONE S-TRANSFERASE-RELATED"/>
    <property type="match status" value="1"/>
</dbReference>
<comment type="subcellular location">
    <subcellularLocation>
        <location evidence="1">Membrane</location>
    </subcellularLocation>
</comment>
<evidence type="ECO:0000256" key="3">
    <source>
        <dbReference type="ARBA" id="ARBA00022989"/>
    </source>
</evidence>